<dbReference type="EMBL" id="CP013611">
    <property type="protein sequence ID" value="ALU42166.1"/>
    <property type="molecule type" value="Genomic_DNA"/>
</dbReference>
<evidence type="ECO:0000313" key="2">
    <source>
        <dbReference type="Proteomes" id="UP000069015"/>
    </source>
</evidence>
<dbReference type="Proteomes" id="UP000069015">
    <property type="component" value="Chromosome 1"/>
</dbReference>
<name>A0A0U3HWZ9_9GAMM</name>
<dbReference type="RefSeq" id="WP_058795588.1">
    <property type="nucleotide sequence ID" value="NZ_CP013611.1"/>
</dbReference>
<accession>A0A0U3HWZ9</accession>
<organism evidence="1 2">
    <name type="scientific">Pseudoalteromonas rubra</name>
    <dbReference type="NCBI Taxonomy" id="43658"/>
    <lineage>
        <taxon>Bacteria</taxon>
        <taxon>Pseudomonadati</taxon>
        <taxon>Pseudomonadota</taxon>
        <taxon>Gammaproteobacteria</taxon>
        <taxon>Alteromonadales</taxon>
        <taxon>Pseudoalteromonadaceae</taxon>
        <taxon>Pseudoalteromonas</taxon>
    </lineage>
</organism>
<dbReference type="KEGG" id="prr:AT705_03965"/>
<sequence>MVGNELVIRYGLYHPLVIPLRNIAKIQLHDEYVARAQCVKRYNYAGNPNVKIELAEPQGAVEYIFTGLDNPEQFISAVINCSGANEY</sequence>
<evidence type="ECO:0000313" key="1">
    <source>
        <dbReference type="EMBL" id="ALU42166.1"/>
    </source>
</evidence>
<gene>
    <name evidence="1" type="ORF">AT705_03965</name>
</gene>
<dbReference type="AlphaFoldDB" id="A0A0U3HWZ9"/>
<proteinExistence type="predicted"/>
<protein>
    <submittedName>
        <fullName evidence="1">Uncharacterized protein</fullName>
    </submittedName>
</protein>
<reference evidence="1 2" key="1">
    <citation type="submission" date="2015-12" db="EMBL/GenBank/DDBJ databases">
        <title>Complete genome sequence of Pseudoalteromonas rubra SCSIO 6842, harboring a conjugative plasmid.</title>
        <authorList>
            <person name="Li B."/>
            <person name="Wang X."/>
        </authorList>
    </citation>
    <scope>NUCLEOTIDE SEQUENCE [LARGE SCALE GENOMIC DNA]</scope>
    <source>
        <strain evidence="1 2">SCSIO 6842</strain>
    </source>
</reference>